<feature type="compositionally biased region" description="Polar residues" evidence="1">
    <location>
        <begin position="427"/>
        <end position="450"/>
    </location>
</feature>
<feature type="region of interest" description="Disordered" evidence="1">
    <location>
        <begin position="408"/>
        <end position="459"/>
    </location>
</feature>
<dbReference type="AlphaFoldDB" id="A0A553P3V9"/>
<gene>
    <name evidence="3" type="ORF">TCAL_09715</name>
</gene>
<dbReference type="OrthoDB" id="10681432at2759"/>
<feature type="signal peptide" evidence="2">
    <location>
        <begin position="1"/>
        <end position="30"/>
    </location>
</feature>
<organism evidence="3 4">
    <name type="scientific">Tigriopus californicus</name>
    <name type="common">Marine copepod</name>
    <dbReference type="NCBI Taxonomy" id="6832"/>
    <lineage>
        <taxon>Eukaryota</taxon>
        <taxon>Metazoa</taxon>
        <taxon>Ecdysozoa</taxon>
        <taxon>Arthropoda</taxon>
        <taxon>Crustacea</taxon>
        <taxon>Multicrustacea</taxon>
        <taxon>Hexanauplia</taxon>
        <taxon>Copepoda</taxon>
        <taxon>Harpacticoida</taxon>
        <taxon>Harpacticidae</taxon>
        <taxon>Tigriopus</taxon>
    </lineage>
</organism>
<evidence type="ECO:0000256" key="2">
    <source>
        <dbReference type="SAM" id="SignalP"/>
    </source>
</evidence>
<feature type="compositionally biased region" description="Basic residues" evidence="1">
    <location>
        <begin position="408"/>
        <end position="423"/>
    </location>
</feature>
<keyword evidence="4" id="KW-1185">Reference proteome</keyword>
<sequence length="628" mass="71008">MTTKPARGVHFKIILVCLAFGLPLGHEVIAKEYDKHHMQNSNSTKKVETKMEHSASNKTHVHRQETEKKGIVDTKKEGWTADELECPNSGVLHRQCTFKCHKISERDNSRICSTITDVKRCSCSGMKMELKDKIVYDLETGIVLTQTSGFDSISGLCKSCVETCKKVPESNKKKLKSGWKKISFHCTNESEALNQTSVTDMSTLIFTSTTVTTPEAQTDYSEEETEEISEEYSDEMRVNSGETTNSTVSMKKIVDYDTLEESSEEIDETEEASSEESVSEQYSASPEAVKAREEYLEVAYSEDTLEDYNNPSYKDKALFSERVIARPNAAEEYYDPYLYNIYDDVGDLVRDRRSTDDSLQELTYYNDEQDLGQMLVEDSPPTLAVEYQENIERLGSDESLPEQDRVVHRPKPKNTHHHPKHQKATLAPSNDYENYIETPNTNQTTKTPHGTSDDKSTTTISDVTNSIEKHNGSSRALEVNQTNIGSALNQELGNSLENRLLVETQFHPPTIDRSKPCSPMGNETRFCTEDCAQDGKTCVMKVELNRCTCSGYHVVLTEIQKWDMIRNEDVFLSTPDGQHYGTGYVRECGSCVDYCRDWPGEIKEHQVNTAGLSCKEVAESFDNQKKDD</sequence>
<comment type="caution">
    <text evidence="3">The sequence shown here is derived from an EMBL/GenBank/DDBJ whole genome shotgun (WGS) entry which is preliminary data.</text>
</comment>
<name>A0A553P3V9_TIGCA</name>
<proteinExistence type="predicted"/>
<evidence type="ECO:0000256" key="1">
    <source>
        <dbReference type="SAM" id="MobiDB-lite"/>
    </source>
</evidence>
<accession>A0A553P3V9</accession>
<dbReference type="EMBL" id="VCGU01000008">
    <property type="protein sequence ID" value="TRY72374.1"/>
    <property type="molecule type" value="Genomic_DNA"/>
</dbReference>
<evidence type="ECO:0000313" key="4">
    <source>
        <dbReference type="Proteomes" id="UP000318571"/>
    </source>
</evidence>
<feature type="compositionally biased region" description="Acidic residues" evidence="1">
    <location>
        <begin position="258"/>
        <end position="278"/>
    </location>
</feature>
<protein>
    <submittedName>
        <fullName evidence="3">Uncharacterized protein</fullName>
    </submittedName>
</protein>
<feature type="region of interest" description="Disordered" evidence="1">
    <location>
        <begin position="258"/>
        <end position="289"/>
    </location>
</feature>
<reference evidence="3 4" key="1">
    <citation type="journal article" date="2018" name="Nat. Ecol. Evol.">
        <title>Genomic signatures of mitonuclear coevolution across populations of Tigriopus californicus.</title>
        <authorList>
            <person name="Barreto F.S."/>
            <person name="Watson E.T."/>
            <person name="Lima T.G."/>
            <person name="Willett C.S."/>
            <person name="Edmands S."/>
            <person name="Li W."/>
            <person name="Burton R.S."/>
        </authorList>
    </citation>
    <scope>NUCLEOTIDE SEQUENCE [LARGE SCALE GENOMIC DNA]</scope>
    <source>
        <strain evidence="3 4">San Diego</strain>
    </source>
</reference>
<feature type="chain" id="PRO_5021904056" evidence="2">
    <location>
        <begin position="31"/>
        <end position="628"/>
    </location>
</feature>
<dbReference type="Proteomes" id="UP000318571">
    <property type="component" value="Chromosome 7"/>
</dbReference>
<keyword evidence="2" id="KW-0732">Signal</keyword>
<evidence type="ECO:0000313" key="3">
    <source>
        <dbReference type="EMBL" id="TRY72374.1"/>
    </source>
</evidence>